<dbReference type="RefSeq" id="WP_260763372.1">
    <property type="nucleotide sequence ID" value="NZ_CP045921.1"/>
</dbReference>
<dbReference type="GO" id="GO:0005829">
    <property type="term" value="C:cytosol"/>
    <property type="evidence" value="ECO:0007669"/>
    <property type="project" value="TreeGrafter"/>
</dbReference>
<evidence type="ECO:0000259" key="3">
    <source>
        <dbReference type="PROSITE" id="PS51462"/>
    </source>
</evidence>
<dbReference type="InterPro" id="IPR015797">
    <property type="entry name" value="NUDIX_hydrolase-like_dom_sf"/>
</dbReference>
<dbReference type="PANTHER" id="PTHR11839:SF18">
    <property type="entry name" value="NUDIX HYDROLASE DOMAIN-CONTAINING PROTEIN"/>
    <property type="match status" value="1"/>
</dbReference>
<evidence type="ECO:0000313" key="4">
    <source>
        <dbReference type="EMBL" id="QHN43315.1"/>
    </source>
</evidence>
<dbReference type="Pfam" id="PF00293">
    <property type="entry name" value="NUDIX"/>
    <property type="match status" value="1"/>
</dbReference>
<comment type="cofactor">
    <cofactor evidence="1">
        <name>Mg(2+)</name>
        <dbReference type="ChEBI" id="CHEBI:18420"/>
    </cofactor>
</comment>
<gene>
    <name evidence="4" type="ORF">GII36_05715</name>
</gene>
<keyword evidence="5" id="KW-1185">Reference proteome</keyword>
<proteinExistence type="predicted"/>
<dbReference type="EMBL" id="CP045921">
    <property type="protein sequence ID" value="QHN43315.1"/>
    <property type="molecule type" value="Genomic_DNA"/>
</dbReference>
<dbReference type="Gene3D" id="3.90.79.10">
    <property type="entry name" value="Nucleoside Triphosphate Pyrophosphohydrolase"/>
    <property type="match status" value="1"/>
</dbReference>
<dbReference type="GO" id="GO:0006753">
    <property type="term" value="P:nucleoside phosphate metabolic process"/>
    <property type="evidence" value="ECO:0007669"/>
    <property type="project" value="TreeGrafter"/>
</dbReference>
<dbReference type="SUPFAM" id="SSF55811">
    <property type="entry name" value="Nudix"/>
    <property type="match status" value="1"/>
</dbReference>
<sequence>MRTDKPWKILGSEIKYKNPWMQIREDKVITPLGTEGIYGVMESNDSVMIAVVNDKCELYLVRTFAYPAQSWNWELPGGGGDQQEPIEASKRELEEETGILASSWELLGKTRVCNGFMTEHMAVYLARDLSFTGEKEVSTEQIDEAKFFTMQQIDTMIESGDINDAQSITGIHLVQKWIARNV</sequence>
<organism evidence="4 5">
    <name type="scientific">Candidatus Mycosynbacter amalyticus</name>
    <dbReference type="NCBI Taxonomy" id="2665156"/>
    <lineage>
        <taxon>Bacteria</taxon>
        <taxon>Candidatus Saccharimonadota</taxon>
        <taxon>Candidatus Saccharimonadota incertae sedis</taxon>
        <taxon>Candidatus Mycosynbacter</taxon>
    </lineage>
</organism>
<dbReference type="AlphaFoldDB" id="A0A857MN78"/>
<keyword evidence="2" id="KW-0378">Hydrolase</keyword>
<evidence type="ECO:0000313" key="5">
    <source>
        <dbReference type="Proteomes" id="UP001059824"/>
    </source>
</evidence>
<dbReference type="Proteomes" id="UP001059824">
    <property type="component" value="Chromosome"/>
</dbReference>
<dbReference type="GO" id="GO:0019693">
    <property type="term" value="P:ribose phosphate metabolic process"/>
    <property type="evidence" value="ECO:0007669"/>
    <property type="project" value="TreeGrafter"/>
</dbReference>
<dbReference type="PANTHER" id="PTHR11839">
    <property type="entry name" value="UDP/ADP-SUGAR PYROPHOSPHATASE"/>
    <property type="match status" value="1"/>
</dbReference>
<dbReference type="KEGG" id="mama:GII36_05715"/>
<dbReference type="PROSITE" id="PS51462">
    <property type="entry name" value="NUDIX"/>
    <property type="match status" value="1"/>
</dbReference>
<evidence type="ECO:0000256" key="2">
    <source>
        <dbReference type="ARBA" id="ARBA00022801"/>
    </source>
</evidence>
<dbReference type="CDD" id="cd24161">
    <property type="entry name" value="NUDIX_ADPRase_Ndx2"/>
    <property type="match status" value="1"/>
</dbReference>
<protein>
    <submittedName>
        <fullName evidence="4">NUDIX domain-containing protein</fullName>
    </submittedName>
</protein>
<name>A0A857MN78_9BACT</name>
<dbReference type="GO" id="GO:0016787">
    <property type="term" value="F:hydrolase activity"/>
    <property type="evidence" value="ECO:0007669"/>
    <property type="project" value="UniProtKB-KW"/>
</dbReference>
<feature type="domain" description="Nudix hydrolase" evidence="3">
    <location>
        <begin position="42"/>
        <end position="170"/>
    </location>
</feature>
<accession>A0A857MN78</accession>
<dbReference type="InterPro" id="IPR000086">
    <property type="entry name" value="NUDIX_hydrolase_dom"/>
</dbReference>
<reference evidence="4" key="1">
    <citation type="journal article" date="2021" name="Nat. Microbiol.">
        <title>Cocultivation of an ultrasmall environmental parasitic bacterium with lytic ability against bacteria associated with wastewater foams.</title>
        <authorList>
            <person name="Batinovic S."/>
            <person name="Rose J.J.A."/>
            <person name="Ratcliffe J."/>
            <person name="Seviour R.J."/>
            <person name="Petrovski S."/>
        </authorList>
    </citation>
    <scope>NUCLEOTIDE SEQUENCE</scope>
    <source>
        <strain evidence="4">JR1</strain>
    </source>
</reference>
<evidence type="ECO:0000256" key="1">
    <source>
        <dbReference type="ARBA" id="ARBA00001946"/>
    </source>
</evidence>